<evidence type="ECO:0000256" key="10">
    <source>
        <dbReference type="ARBA" id="ARBA00022967"/>
    </source>
</evidence>
<evidence type="ECO:0000256" key="17">
    <source>
        <dbReference type="ARBA" id="ARBA00049551"/>
    </source>
</evidence>
<evidence type="ECO:0000313" key="20">
    <source>
        <dbReference type="EMBL" id="WMQ76585.1"/>
    </source>
</evidence>
<evidence type="ECO:0000256" key="18">
    <source>
        <dbReference type="RuleBase" id="RU003403"/>
    </source>
</evidence>
<dbReference type="GO" id="GO:0008137">
    <property type="term" value="F:NADH dehydrogenase (ubiquinone) activity"/>
    <property type="evidence" value="ECO:0007669"/>
    <property type="project" value="UniProtKB-EC"/>
</dbReference>
<dbReference type="PRINTS" id="PR01436">
    <property type="entry name" value="NADHDHGNASE2"/>
</dbReference>
<sequence>MNKMYKIMFSSSMIMGTIIAISSYSWMGMWLGLEINLLSIIPLLTSHKNLLSTESSLKYFVTQAMASTILLFSVIMMMTSMNSINNLEFSQFPMMILNSALLTKMGAAPFHFWFPEVMEGLSWMNCLIMLTWQKIAPMILLMYNIKMIYFMTMIILFSMMISGFMGLNQTSLRKIMAYSSINHIAWMISSMMFLETIWLYYFVIYSIISINIILIFNYSNIFSMKQLFASLNNNMPMKLFFIMNFLSLGGLPPFLGFFPKWMTIQVMVENEFLLLPFIMVMMTLVTLYFYMRITFSTMLMNMNELNWMISINLKKFKNSVIMGFNLITLISLILCTLLFNWL</sequence>
<organism evidence="20">
    <name type="scientific">Hydora sp</name>
    <dbReference type="NCBI Taxonomy" id="3050713"/>
    <lineage>
        <taxon>Eukaryota</taxon>
        <taxon>Metazoa</taxon>
        <taxon>Ecdysozoa</taxon>
        <taxon>Arthropoda</taxon>
        <taxon>Hexapoda</taxon>
        <taxon>Insecta</taxon>
        <taxon>Pterygota</taxon>
        <taxon>Neoptera</taxon>
        <taxon>Endopterygota</taxon>
        <taxon>Coleoptera</taxon>
        <taxon>Polyphaga</taxon>
        <taxon>Elateriformia</taxon>
        <taxon>Byrrhoidea</taxon>
        <taxon>Elmidae</taxon>
        <taxon>Larainae</taxon>
        <taxon>Hydora</taxon>
    </lineage>
</organism>
<keyword evidence="15 18" id="KW-0496">Mitochondrion</keyword>
<comment type="subcellular location">
    <subcellularLocation>
        <location evidence="2 18">Mitochondrion inner membrane</location>
        <topology evidence="2 18">Multi-pass membrane protein</topology>
    </subcellularLocation>
</comment>
<keyword evidence="7 18" id="KW-0679">Respiratory chain</keyword>
<keyword evidence="14 18" id="KW-0830">Ubiquinone</keyword>
<evidence type="ECO:0000256" key="2">
    <source>
        <dbReference type="ARBA" id="ARBA00004448"/>
    </source>
</evidence>
<evidence type="ECO:0000256" key="11">
    <source>
        <dbReference type="ARBA" id="ARBA00022982"/>
    </source>
</evidence>
<dbReference type="Pfam" id="PF00361">
    <property type="entry name" value="Proton_antipo_M"/>
    <property type="match status" value="1"/>
</dbReference>
<evidence type="ECO:0000256" key="8">
    <source>
        <dbReference type="ARBA" id="ARBA00022692"/>
    </source>
</evidence>
<dbReference type="InterPro" id="IPR001750">
    <property type="entry name" value="ND/Mrp_TM"/>
</dbReference>
<dbReference type="PANTHER" id="PTHR46552:SF1">
    <property type="entry name" value="NADH-UBIQUINONE OXIDOREDUCTASE CHAIN 2"/>
    <property type="match status" value="1"/>
</dbReference>
<evidence type="ECO:0000256" key="1">
    <source>
        <dbReference type="ARBA" id="ARBA00003257"/>
    </source>
</evidence>
<dbReference type="EC" id="7.1.1.2" evidence="4 18"/>
<evidence type="ECO:0000256" key="9">
    <source>
        <dbReference type="ARBA" id="ARBA00022792"/>
    </source>
</evidence>
<protein>
    <recommendedName>
        <fullName evidence="5 18">NADH-ubiquinone oxidoreductase chain 2</fullName>
        <ecNumber evidence="4 18">7.1.1.2</ecNumber>
    </recommendedName>
</protein>
<feature type="transmembrane region" description="Helical" evidence="18">
    <location>
        <begin position="197"/>
        <end position="218"/>
    </location>
</feature>
<feature type="transmembrane region" description="Helical" evidence="18">
    <location>
        <begin position="59"/>
        <end position="80"/>
    </location>
</feature>
<proteinExistence type="inferred from homology"/>
<feature type="transmembrane region" description="Helical" evidence="18">
    <location>
        <begin position="320"/>
        <end position="341"/>
    </location>
</feature>
<accession>A0AA51NPX1</accession>
<evidence type="ECO:0000256" key="6">
    <source>
        <dbReference type="ARBA" id="ARBA00022448"/>
    </source>
</evidence>
<reference evidence="20" key="1">
    <citation type="submission" date="2023-07" db="EMBL/GenBank/DDBJ databases">
        <authorList>
            <person name="Kardailsky A."/>
        </authorList>
    </citation>
    <scope>NUCLEOTIDE SEQUENCE</scope>
    <source>
        <strain evidence="20">Riffle_beetle</strain>
        <tissue evidence="20">Whole body</tissue>
    </source>
</reference>
<feature type="transmembrane region" description="Helical" evidence="18">
    <location>
        <begin position="239"/>
        <end position="261"/>
    </location>
</feature>
<comment type="function">
    <text evidence="1">Core subunit of the mitochondrial membrane respiratory chain NADH dehydrogenase (Complex I) that is believed to belong to the minimal assembly required for catalysis. Complex I functions in the transfer of electrons from NADH to the respiratory chain. The immediate electron acceptor for the enzyme is believed to be ubiquinone.</text>
</comment>
<comment type="function">
    <text evidence="18">Core subunit of the mitochondrial membrane respiratory chain NADH dehydrogenase (Complex I) which catalyzes electron transfer from NADH through the respiratory chain, using ubiquinone as an electron acceptor. Essential for the catalytic activity and assembly of complex I.</text>
</comment>
<keyword evidence="16 18" id="KW-0472">Membrane</keyword>
<keyword evidence="11 18" id="KW-0249">Electron transport</keyword>
<dbReference type="PANTHER" id="PTHR46552">
    <property type="entry name" value="NADH-UBIQUINONE OXIDOREDUCTASE CHAIN 2"/>
    <property type="match status" value="1"/>
</dbReference>
<evidence type="ECO:0000256" key="3">
    <source>
        <dbReference type="ARBA" id="ARBA00007012"/>
    </source>
</evidence>
<dbReference type="EMBL" id="OR414025">
    <property type="protein sequence ID" value="WMQ76585.1"/>
    <property type="molecule type" value="Genomic_DNA"/>
</dbReference>
<evidence type="ECO:0000256" key="5">
    <source>
        <dbReference type="ARBA" id="ARBA00021008"/>
    </source>
</evidence>
<name>A0AA51NPX1_9COLE</name>
<keyword evidence="12 18" id="KW-1133">Transmembrane helix</keyword>
<keyword evidence="13 18" id="KW-0520">NAD</keyword>
<keyword evidence="8 18" id="KW-0812">Transmembrane</keyword>
<evidence type="ECO:0000256" key="4">
    <source>
        <dbReference type="ARBA" id="ARBA00012944"/>
    </source>
</evidence>
<dbReference type="InterPro" id="IPR003917">
    <property type="entry name" value="NADH_UbQ_OxRdtase_chain2"/>
</dbReference>
<keyword evidence="6" id="KW-0813">Transport</keyword>
<evidence type="ECO:0000256" key="14">
    <source>
        <dbReference type="ARBA" id="ARBA00023075"/>
    </source>
</evidence>
<evidence type="ECO:0000256" key="13">
    <source>
        <dbReference type="ARBA" id="ARBA00023027"/>
    </source>
</evidence>
<comment type="catalytic activity">
    <reaction evidence="17 18">
        <text>a ubiquinone + NADH + 5 H(+)(in) = a ubiquinol + NAD(+) + 4 H(+)(out)</text>
        <dbReference type="Rhea" id="RHEA:29091"/>
        <dbReference type="Rhea" id="RHEA-COMP:9565"/>
        <dbReference type="Rhea" id="RHEA-COMP:9566"/>
        <dbReference type="ChEBI" id="CHEBI:15378"/>
        <dbReference type="ChEBI" id="CHEBI:16389"/>
        <dbReference type="ChEBI" id="CHEBI:17976"/>
        <dbReference type="ChEBI" id="CHEBI:57540"/>
        <dbReference type="ChEBI" id="CHEBI:57945"/>
        <dbReference type="EC" id="7.1.1.2"/>
    </reaction>
</comment>
<comment type="similarity">
    <text evidence="3 18">Belongs to the complex I subunit 2 family.</text>
</comment>
<dbReference type="InterPro" id="IPR050175">
    <property type="entry name" value="Complex_I_Subunit_2"/>
</dbReference>
<keyword evidence="10 18" id="KW-1278">Translocase</keyword>
<dbReference type="AlphaFoldDB" id="A0AA51NPX1"/>
<feature type="domain" description="NADH:quinone oxidoreductase/Mrp antiporter transmembrane" evidence="19">
    <location>
        <begin position="23"/>
        <end position="285"/>
    </location>
</feature>
<evidence type="ECO:0000256" key="12">
    <source>
        <dbReference type="ARBA" id="ARBA00022989"/>
    </source>
</evidence>
<evidence type="ECO:0000259" key="19">
    <source>
        <dbReference type="Pfam" id="PF00361"/>
    </source>
</evidence>
<evidence type="ECO:0000256" key="15">
    <source>
        <dbReference type="ARBA" id="ARBA00023128"/>
    </source>
</evidence>
<feature type="transmembrane region" description="Helical" evidence="18">
    <location>
        <begin position="273"/>
        <end position="291"/>
    </location>
</feature>
<dbReference type="GO" id="GO:0006120">
    <property type="term" value="P:mitochondrial electron transport, NADH to ubiquinone"/>
    <property type="evidence" value="ECO:0007669"/>
    <property type="project" value="InterPro"/>
</dbReference>
<keyword evidence="9 18" id="KW-0999">Mitochondrion inner membrane</keyword>
<evidence type="ECO:0000256" key="7">
    <source>
        <dbReference type="ARBA" id="ARBA00022660"/>
    </source>
</evidence>
<feature type="transmembrane region" description="Helical" evidence="18">
    <location>
        <begin position="148"/>
        <end position="167"/>
    </location>
</feature>
<geneLocation type="mitochondrion" evidence="20"/>
<feature type="transmembrane region" description="Helical" evidence="18">
    <location>
        <begin position="7"/>
        <end position="27"/>
    </location>
</feature>
<evidence type="ECO:0000256" key="16">
    <source>
        <dbReference type="ARBA" id="ARBA00023136"/>
    </source>
</evidence>
<dbReference type="GO" id="GO:0005743">
    <property type="term" value="C:mitochondrial inner membrane"/>
    <property type="evidence" value="ECO:0007669"/>
    <property type="project" value="UniProtKB-SubCell"/>
</dbReference>
<gene>
    <name evidence="20" type="primary">ND2</name>
</gene>